<dbReference type="EMBL" id="JADBGQ010000004">
    <property type="protein sequence ID" value="KAG5400853.1"/>
    <property type="molecule type" value="Genomic_DNA"/>
</dbReference>
<dbReference type="Proteomes" id="UP000823674">
    <property type="component" value="Chromosome A04"/>
</dbReference>
<accession>A0ABQ7MQ42</accession>
<gene>
    <name evidence="1" type="primary">A04p016510.1_BraROA</name>
    <name evidence="1" type="ORF">IGI04_015460</name>
</gene>
<keyword evidence="2" id="KW-1185">Reference proteome</keyword>
<proteinExistence type="predicted"/>
<evidence type="ECO:0000313" key="1">
    <source>
        <dbReference type="EMBL" id="KAG5400853.1"/>
    </source>
</evidence>
<protein>
    <submittedName>
        <fullName evidence="1">Uncharacterized protein</fullName>
    </submittedName>
</protein>
<comment type="caution">
    <text evidence="1">The sequence shown here is derived from an EMBL/GenBank/DDBJ whole genome shotgun (WGS) entry which is preliminary data.</text>
</comment>
<reference evidence="1 2" key="1">
    <citation type="submission" date="2021-03" db="EMBL/GenBank/DDBJ databases">
        <authorList>
            <person name="King G.J."/>
            <person name="Bancroft I."/>
            <person name="Baten A."/>
            <person name="Bloomfield J."/>
            <person name="Borpatragohain P."/>
            <person name="He Z."/>
            <person name="Irish N."/>
            <person name="Irwin J."/>
            <person name="Liu K."/>
            <person name="Mauleon R.P."/>
            <person name="Moore J."/>
            <person name="Morris R."/>
            <person name="Ostergaard L."/>
            <person name="Wang B."/>
            <person name="Wells R."/>
        </authorList>
    </citation>
    <scope>NUCLEOTIDE SEQUENCE [LARGE SCALE GENOMIC DNA]</scope>
    <source>
        <strain evidence="1">R-o-18</strain>
        <tissue evidence="1">Leaf</tissue>
    </source>
</reference>
<sequence length="138" mass="16447">PENKSISSSEQFLLELHEERNRSKPLDNLVIWKSRNDKLFRGIKRIIWKLLDKWNQNVIHGLRLIVQGWRYLRNDKINYLSKPDGKPLEGNFKIFGATNKKEECHRYMQSMRPDIDNTRTRSIVKIFNIVKGAIKIEE</sequence>
<name>A0ABQ7MQ42_BRACM</name>
<feature type="non-terminal residue" evidence="1">
    <location>
        <position position="1"/>
    </location>
</feature>
<evidence type="ECO:0000313" key="2">
    <source>
        <dbReference type="Proteomes" id="UP000823674"/>
    </source>
</evidence>
<organism evidence="1 2">
    <name type="scientific">Brassica rapa subsp. trilocularis</name>
    <dbReference type="NCBI Taxonomy" id="1813537"/>
    <lineage>
        <taxon>Eukaryota</taxon>
        <taxon>Viridiplantae</taxon>
        <taxon>Streptophyta</taxon>
        <taxon>Embryophyta</taxon>
        <taxon>Tracheophyta</taxon>
        <taxon>Spermatophyta</taxon>
        <taxon>Magnoliopsida</taxon>
        <taxon>eudicotyledons</taxon>
        <taxon>Gunneridae</taxon>
        <taxon>Pentapetalae</taxon>
        <taxon>rosids</taxon>
        <taxon>malvids</taxon>
        <taxon>Brassicales</taxon>
        <taxon>Brassicaceae</taxon>
        <taxon>Brassiceae</taxon>
        <taxon>Brassica</taxon>
    </lineage>
</organism>